<evidence type="ECO:0000256" key="1">
    <source>
        <dbReference type="ARBA" id="ARBA00004141"/>
    </source>
</evidence>
<dbReference type="SUPFAM" id="SSF103506">
    <property type="entry name" value="Mitochondrial carrier"/>
    <property type="match status" value="1"/>
</dbReference>
<comment type="similarity">
    <text evidence="2 6">Belongs to the mitochondrial carrier (TC 2.A.29) family.</text>
</comment>
<protein>
    <submittedName>
        <fullName evidence="8">Solute carrier family 25 member 44</fullName>
    </submittedName>
</protein>
<accession>A0AAV4WIW0</accession>
<name>A0AAV4WIW0_9ARAC</name>
<comment type="caution">
    <text evidence="8">The sequence shown here is derived from an EMBL/GenBank/DDBJ whole genome shotgun (WGS) entry which is preliminary data.</text>
</comment>
<dbReference type="AlphaFoldDB" id="A0AAV4WIW0"/>
<evidence type="ECO:0000313" key="8">
    <source>
        <dbReference type="EMBL" id="GIY82562.1"/>
    </source>
</evidence>
<feature type="transmembrane region" description="Helical" evidence="7">
    <location>
        <begin position="7"/>
        <end position="26"/>
    </location>
</feature>
<feature type="repeat" description="Solcar" evidence="5">
    <location>
        <begin position="250"/>
        <end position="332"/>
    </location>
</feature>
<feature type="transmembrane region" description="Helical" evidence="7">
    <location>
        <begin position="46"/>
        <end position="67"/>
    </location>
</feature>
<evidence type="ECO:0000313" key="9">
    <source>
        <dbReference type="Proteomes" id="UP001054837"/>
    </source>
</evidence>
<dbReference type="EMBL" id="BPLQ01014724">
    <property type="protein sequence ID" value="GIY82562.1"/>
    <property type="molecule type" value="Genomic_DNA"/>
</dbReference>
<dbReference type="GO" id="GO:0005739">
    <property type="term" value="C:mitochondrion"/>
    <property type="evidence" value="ECO:0007669"/>
    <property type="project" value="InterPro"/>
</dbReference>
<comment type="subcellular location">
    <subcellularLocation>
        <location evidence="1">Membrane</location>
        <topology evidence="1">Multi-pass membrane protein</topology>
    </subcellularLocation>
</comment>
<dbReference type="GO" id="GO:0015658">
    <property type="term" value="F:branched-chain amino acid transmembrane transporter activity"/>
    <property type="evidence" value="ECO:0007669"/>
    <property type="project" value="InterPro"/>
</dbReference>
<dbReference type="Gene3D" id="1.50.40.10">
    <property type="entry name" value="Mitochondrial carrier domain"/>
    <property type="match status" value="2"/>
</dbReference>
<reference evidence="8 9" key="1">
    <citation type="submission" date="2021-06" db="EMBL/GenBank/DDBJ databases">
        <title>Caerostris darwini draft genome.</title>
        <authorList>
            <person name="Kono N."/>
            <person name="Arakawa K."/>
        </authorList>
    </citation>
    <scope>NUCLEOTIDE SEQUENCE [LARGE SCALE GENOMIC DNA]</scope>
</reference>
<dbReference type="InterPro" id="IPR023395">
    <property type="entry name" value="MCP_dom_sf"/>
</dbReference>
<evidence type="ECO:0000256" key="5">
    <source>
        <dbReference type="PROSITE-ProRule" id="PRU00282"/>
    </source>
</evidence>
<dbReference type="Pfam" id="PF00153">
    <property type="entry name" value="Mito_carr"/>
    <property type="match status" value="3"/>
</dbReference>
<dbReference type="InterPro" id="IPR018108">
    <property type="entry name" value="MCP_transmembrane"/>
</dbReference>
<evidence type="ECO:0000256" key="3">
    <source>
        <dbReference type="ARBA" id="ARBA00022692"/>
    </source>
</evidence>
<gene>
    <name evidence="8" type="primary">Slc25a44</name>
    <name evidence="8" type="ORF">CDAR_549201</name>
</gene>
<dbReference type="Proteomes" id="UP001054837">
    <property type="component" value="Unassembled WGS sequence"/>
</dbReference>
<keyword evidence="6" id="KW-0813">Transport</keyword>
<keyword evidence="4 5" id="KW-0472">Membrane</keyword>
<dbReference type="InterPro" id="IPR042164">
    <property type="entry name" value="SLC25A44"/>
</dbReference>
<sequence>MIKNNYVYLKYFALLVVMVVPYFSIGTMDPPRILTIEWEMMDKQRFFSLSMVNSFALRGLLYPFTVIKTRLQIQKQHAFYNGTFDAFWKILKYEGFCGLYRGFWVNSIQIASGIGYIITYEKVRHLLTIYGNITDTKFKGLIGGGCGSLVGQTIITPFDVVSQHMMVLGQLKDKRASNSTTMNPLNIDPMLRKGLAATIIREVYKKDGLRGFYRGYYASLCTYVPSSALWWMFYPVYSDTLAATLPLWTSHMLIHCVGGQLSGITVAVMTNPLDVIRARIQVHRMDSFSNALNVIWCEEGISFLSKGLSARVIQTFFSSFFVVLGYETLKRWSVYDQYKDQIRW</sequence>
<dbReference type="PANTHER" id="PTHR46314:SF2">
    <property type="entry name" value="SOLUTE CARRIER FAMILY 25 MEMBER 44"/>
    <property type="match status" value="1"/>
</dbReference>
<dbReference type="GO" id="GO:0009083">
    <property type="term" value="P:branched-chain amino acid catabolic process"/>
    <property type="evidence" value="ECO:0007669"/>
    <property type="project" value="InterPro"/>
</dbReference>
<keyword evidence="9" id="KW-1185">Reference proteome</keyword>
<dbReference type="PROSITE" id="PS50920">
    <property type="entry name" value="SOLCAR"/>
    <property type="match status" value="3"/>
</dbReference>
<evidence type="ECO:0000256" key="4">
    <source>
        <dbReference type="ARBA" id="ARBA00023136"/>
    </source>
</evidence>
<evidence type="ECO:0000256" key="2">
    <source>
        <dbReference type="ARBA" id="ARBA00006375"/>
    </source>
</evidence>
<organism evidence="8 9">
    <name type="scientific">Caerostris darwini</name>
    <dbReference type="NCBI Taxonomy" id="1538125"/>
    <lineage>
        <taxon>Eukaryota</taxon>
        <taxon>Metazoa</taxon>
        <taxon>Ecdysozoa</taxon>
        <taxon>Arthropoda</taxon>
        <taxon>Chelicerata</taxon>
        <taxon>Arachnida</taxon>
        <taxon>Araneae</taxon>
        <taxon>Araneomorphae</taxon>
        <taxon>Entelegynae</taxon>
        <taxon>Araneoidea</taxon>
        <taxon>Araneidae</taxon>
        <taxon>Caerostris</taxon>
    </lineage>
</organism>
<proteinExistence type="inferred from homology"/>
<feature type="repeat" description="Solcar" evidence="5">
    <location>
        <begin position="45"/>
        <end position="126"/>
    </location>
</feature>
<keyword evidence="7" id="KW-1133">Transmembrane helix</keyword>
<feature type="repeat" description="Solcar" evidence="5">
    <location>
        <begin position="135"/>
        <end position="240"/>
    </location>
</feature>
<dbReference type="GO" id="GO:0016020">
    <property type="term" value="C:membrane"/>
    <property type="evidence" value="ECO:0007669"/>
    <property type="project" value="UniProtKB-SubCell"/>
</dbReference>
<evidence type="ECO:0000256" key="7">
    <source>
        <dbReference type="SAM" id="Phobius"/>
    </source>
</evidence>
<feature type="transmembrane region" description="Helical" evidence="7">
    <location>
        <begin position="215"/>
        <end position="233"/>
    </location>
</feature>
<keyword evidence="3 5" id="KW-0812">Transmembrane</keyword>
<evidence type="ECO:0000256" key="6">
    <source>
        <dbReference type="RuleBase" id="RU000488"/>
    </source>
</evidence>
<feature type="transmembrane region" description="Helical" evidence="7">
    <location>
        <begin position="245"/>
        <end position="269"/>
    </location>
</feature>
<dbReference type="PANTHER" id="PTHR46314">
    <property type="entry name" value="SOLUTE CARRIER FAMILY 25 MEMBER 44"/>
    <property type="match status" value="1"/>
</dbReference>